<organism evidence="4 5">
    <name type="scientific">Eimeria praecox</name>
    <dbReference type="NCBI Taxonomy" id="51316"/>
    <lineage>
        <taxon>Eukaryota</taxon>
        <taxon>Sar</taxon>
        <taxon>Alveolata</taxon>
        <taxon>Apicomplexa</taxon>
        <taxon>Conoidasida</taxon>
        <taxon>Coccidia</taxon>
        <taxon>Eucoccidiorida</taxon>
        <taxon>Eimeriorina</taxon>
        <taxon>Eimeriidae</taxon>
        <taxon>Eimeria</taxon>
    </lineage>
</organism>
<dbReference type="GO" id="GO:0005634">
    <property type="term" value="C:nucleus"/>
    <property type="evidence" value="ECO:0007669"/>
    <property type="project" value="TreeGrafter"/>
</dbReference>
<evidence type="ECO:0000256" key="2">
    <source>
        <dbReference type="SAM" id="SignalP"/>
    </source>
</evidence>
<keyword evidence="2" id="KW-0732">Signal</keyword>
<evidence type="ECO:0000256" key="1">
    <source>
        <dbReference type="SAM" id="MobiDB-lite"/>
    </source>
</evidence>
<feature type="compositionally biased region" description="Basic and acidic residues" evidence="1">
    <location>
        <begin position="638"/>
        <end position="647"/>
    </location>
</feature>
<dbReference type="GO" id="GO:0006974">
    <property type="term" value="P:DNA damage response"/>
    <property type="evidence" value="ECO:0007669"/>
    <property type="project" value="TreeGrafter"/>
</dbReference>
<evidence type="ECO:0000313" key="4">
    <source>
        <dbReference type="EMBL" id="CDI85373.1"/>
    </source>
</evidence>
<feature type="region of interest" description="Disordered" evidence="1">
    <location>
        <begin position="1177"/>
        <end position="1201"/>
    </location>
</feature>
<feature type="signal peptide" evidence="2">
    <location>
        <begin position="1"/>
        <end position="32"/>
    </location>
</feature>
<dbReference type="PANTHER" id="PTHR10953">
    <property type="entry name" value="UBIQUITIN-ACTIVATING ENZYME E1"/>
    <property type="match status" value="1"/>
</dbReference>
<dbReference type="Pfam" id="PF00899">
    <property type="entry name" value="ThiF"/>
    <property type="match status" value="2"/>
</dbReference>
<dbReference type="OrthoDB" id="10252231at2759"/>
<feature type="compositionally biased region" description="Polar residues" evidence="1">
    <location>
        <begin position="666"/>
        <end position="678"/>
    </location>
</feature>
<feature type="domain" description="THIF-type NAD/FAD binding fold" evidence="3">
    <location>
        <begin position="844"/>
        <end position="1403"/>
    </location>
</feature>
<feature type="domain" description="THIF-type NAD/FAD binding fold" evidence="3">
    <location>
        <begin position="726"/>
        <end position="761"/>
    </location>
</feature>
<evidence type="ECO:0000259" key="3">
    <source>
        <dbReference type="Pfam" id="PF00899"/>
    </source>
</evidence>
<accession>U6H1M0</accession>
<dbReference type="SUPFAM" id="SSF69572">
    <property type="entry name" value="Activating enzymes of the ubiquitin-like proteins"/>
    <property type="match status" value="3"/>
</dbReference>
<proteinExistence type="predicted"/>
<feature type="compositionally biased region" description="Polar residues" evidence="1">
    <location>
        <begin position="781"/>
        <end position="794"/>
    </location>
</feature>
<keyword evidence="5" id="KW-1185">Reference proteome</keyword>
<dbReference type="Proteomes" id="UP000018201">
    <property type="component" value="Unassembled WGS sequence"/>
</dbReference>
<dbReference type="GO" id="GO:0006511">
    <property type="term" value="P:ubiquitin-dependent protein catabolic process"/>
    <property type="evidence" value="ECO:0007669"/>
    <property type="project" value="TreeGrafter"/>
</dbReference>
<dbReference type="InterPro" id="IPR035985">
    <property type="entry name" value="Ubiquitin-activating_enz"/>
</dbReference>
<dbReference type="EMBL" id="HG693732">
    <property type="protein sequence ID" value="CDI85373.1"/>
    <property type="molecule type" value="Genomic_DNA"/>
</dbReference>
<sequence length="1671" mass="177437">MSGQHVMKKGTMQRPLAFRLLLLLLLSAAVESAAVWLHSRNRKGLSVHDSSNGTACSRKPAAVLLPELPRGTVSALPYADTLGQGVAAAAAATAPVRRTAQRPLKQRPAVIPQSGSPLFPSGAVGSEVAVPPCSSSGIQAQKETSVALDSVVAAGDDLSLRRLLSRQLLVWGPEQQKVLPGSRVLLIGAGGAAVEAAKCLLQSGVGCVLLADPEEPAPQERAANFALAEHAEQQEAAASEAADASAVPKAAGAARDSCDPTGRRVCLPAQVVENHEQQQQPVSLMTRAGIACAALRRVGAPYARVSEVSLHIQQGETAAAWRARVETVLKQVDVILLCDRPLQQKLFYSAMARELWSKGKEQQLRNEKQEGQRQQQHQQQPRRHRRMGGPLVVAVCTAGLTGRVAVDFGDFIFSRVSEESALTALLQKHAQPQMQQQQPHPQQHQEQQIERLHFAPLSAVLALPEPKQAIERHKLLGLHELLGPQQQYLNAAFEALDAAEADGRGANAEHQQATIAQEDGARAAGASGFTTEDSADAEACADAGSLRSWNANRLPAASLVATRAAAIWKRRYGPVAAREAAAAATAAARASHQSAAAVTAAAEAAAAAALTTGEVEAGRGPFVLHALELLELTAQHQNEDDAKRGASGDKGGSNNDARTCRRYVTAVSSGSPAQGTVSPPTPAEPRAKIAGAAAGETASLRAARAMGVPPREAAARRVPWEGQQQLLGWELQRRLNHLRVLLVGAGAIGCEVLKNFALMGVSANCSNSSSTNGSSKRELCCNNSNTSRGSPSRSNKGRDSRLVRLLATCFRGIRCSMLRRASAGAAGATVSAAAAAQEACTESCGRGLLSLIDGDTVETSNLSRQVLFTAASLQQPKATAAAAATQRLCSRTRLRPFPFMLSPENFGRLPSMYIQGQDLVVAALDSVEARLYVDGLCLLHAKPWVEAGTLGLRGHAQSLVPYLTEHYAAAVRGAGASASQTAQSLKAVPVCSVRGAPTAPIHAVHWASAQLQQTFKMDIAAAYMLLQQLLEQQMQLQQRTPAEEQVHGGGEEAAAPAHAAVLGASDDTKAALSMLGMAPVAVAAAAAGSMRLRLLLRLAVEILRAHRSTMELSEEGGQEALHQLHRKRELWQMHYKKHVDNEGGVCPLSAAHLKLLSFAVFFFRALYQRAAVEKSTGGNAVASDDSTSKEKDAKGHRRQTPLLLDPADADVLDFVASTAQLLAASLGIESHAKATRTLDNGAPQSAPILQQEQAEELLLQGKGLGPWSRQCVAEALQRLLPKAGSMKAAPRGIAGADSDPMAISACTLAEELVREVAAAQAAATAGADMRPLGGPAALSLSADDAVPLRFITSAARLRCRAFGLEPLPGPEETQQLIGSIVPATATATTLAAALACLEVYRLVALGLAGAFSSQLVPHREQRQQQKQQRQITQHAGRGSAVLWLDRGERRNRQLSAKQQQDVLRSSFFSLSVPFLAEAPPLPPPTHHFRLGRWRGQPFSPWHFFRLRLRGGSFNSSSKRRVGGVAPGEAEAAEAITISELVELIERETQVRVLSLTCEGTLLYAAPKESGTLQQQMPAVLPHDIAALFSERPRQILPDPGTKLTEALRNALLVSSHSETRQRCQQQQQQSAKRLQQQDKGTAWAVVLIAASDLWGDSVPLPAVKVLIRPTA</sequence>
<dbReference type="VEuPathDB" id="ToxoDB:EPH_0055230"/>
<feature type="region of interest" description="Disordered" evidence="1">
    <location>
        <begin position="767"/>
        <end position="799"/>
    </location>
</feature>
<feature type="region of interest" description="Disordered" evidence="1">
    <location>
        <begin position="638"/>
        <end position="658"/>
    </location>
</feature>
<dbReference type="GO" id="GO:0004839">
    <property type="term" value="F:ubiquitin activating enzyme activity"/>
    <property type="evidence" value="ECO:0007669"/>
    <property type="project" value="TreeGrafter"/>
</dbReference>
<reference evidence="4" key="1">
    <citation type="submission" date="2013-10" db="EMBL/GenBank/DDBJ databases">
        <title>Genomic analysis of the causative agents of coccidiosis in chickens.</title>
        <authorList>
            <person name="Reid A.J."/>
            <person name="Blake D."/>
            <person name="Billington K."/>
            <person name="Browne H."/>
            <person name="Dunn M."/>
            <person name="Hung S."/>
            <person name="Kawahara F."/>
            <person name="Miranda-Saavedra D."/>
            <person name="Mourier T."/>
            <person name="Nagra H."/>
            <person name="Otto T.D."/>
            <person name="Rawlings N."/>
            <person name="Sanchez A."/>
            <person name="Sanders M."/>
            <person name="Subramaniam C."/>
            <person name="Tay Y."/>
            <person name="Dear P."/>
            <person name="Doerig C."/>
            <person name="Gruber A."/>
            <person name="Parkinson J."/>
            <person name="Shirley M."/>
            <person name="Wan K.L."/>
            <person name="Berriman M."/>
            <person name="Tomley F."/>
            <person name="Pain A."/>
        </authorList>
    </citation>
    <scope>NUCLEOTIDE SEQUENCE [LARGE SCALE GENOMIC DNA]</scope>
    <source>
        <strain evidence="4">Houghton</strain>
    </source>
</reference>
<feature type="compositionally biased region" description="Basic and acidic residues" evidence="1">
    <location>
        <begin position="359"/>
        <end position="371"/>
    </location>
</feature>
<feature type="region of interest" description="Disordered" evidence="1">
    <location>
        <begin position="666"/>
        <end position="685"/>
    </location>
</feature>
<feature type="region of interest" description="Disordered" evidence="1">
    <location>
        <begin position="359"/>
        <end position="387"/>
    </location>
</feature>
<dbReference type="InterPro" id="IPR000594">
    <property type="entry name" value="ThiF_NAD_FAD-bd"/>
</dbReference>
<reference evidence="4" key="2">
    <citation type="submission" date="2013-10" db="EMBL/GenBank/DDBJ databases">
        <authorList>
            <person name="Aslett M."/>
        </authorList>
    </citation>
    <scope>NUCLEOTIDE SEQUENCE [LARGE SCALE GENOMIC DNA]</scope>
    <source>
        <strain evidence="4">Houghton</strain>
    </source>
</reference>
<protein>
    <submittedName>
        <fullName evidence="4">Ubiquitin-activating enzyme e1, putative</fullName>
    </submittedName>
</protein>
<dbReference type="PANTHER" id="PTHR10953:SF4">
    <property type="entry name" value="UBIQUITIN-ACTIVATING ENZYME E1 C-TERMINAL DOMAIN-CONTAINING PROTEIN"/>
    <property type="match status" value="1"/>
</dbReference>
<feature type="chain" id="PRO_5004670422" evidence="2">
    <location>
        <begin position="33"/>
        <end position="1671"/>
    </location>
</feature>
<gene>
    <name evidence="4" type="ORF">EPH_0055230</name>
</gene>
<name>U6H1M0_9EIME</name>
<dbReference type="GO" id="GO:0005737">
    <property type="term" value="C:cytoplasm"/>
    <property type="evidence" value="ECO:0007669"/>
    <property type="project" value="TreeGrafter"/>
</dbReference>
<evidence type="ECO:0000313" key="5">
    <source>
        <dbReference type="Proteomes" id="UP000018201"/>
    </source>
</evidence>
<dbReference type="InterPro" id="IPR045886">
    <property type="entry name" value="ThiF/MoeB/HesA"/>
</dbReference>
<dbReference type="Gene3D" id="3.40.50.720">
    <property type="entry name" value="NAD(P)-binding Rossmann-like Domain"/>
    <property type="match status" value="3"/>
</dbReference>